<evidence type="ECO:0000259" key="12">
    <source>
        <dbReference type="Pfam" id="PF17484"/>
    </source>
</evidence>
<keyword evidence="4" id="KW-0843">Virulence</keyword>
<dbReference type="Proteomes" id="UP000189800">
    <property type="component" value="Unassembled WGS sequence"/>
</dbReference>
<keyword evidence="6" id="KW-0564">Palmitate</keyword>
<reference evidence="13 14" key="1">
    <citation type="submission" date="2017-02" db="EMBL/GenBank/DDBJ databases">
        <title>Draft genome sequence of Moraxella pluranimalium CCUG 54913T type strain.</title>
        <authorList>
            <person name="Salva-Serra F."/>
            <person name="Engstrom-Jakobsson H."/>
            <person name="Thorell K."/>
            <person name="Jaen-Luchoro D."/>
            <person name="Gonzales-Siles L."/>
            <person name="Karlsson R."/>
            <person name="Yazdan S."/>
            <person name="Boulund F."/>
            <person name="Johnning A."/>
            <person name="Engstrand L."/>
            <person name="Kristiansson E."/>
            <person name="Moore E."/>
        </authorList>
    </citation>
    <scope>NUCLEOTIDE SEQUENCE [LARGE SCALE GENOMIC DNA]</scope>
    <source>
        <strain evidence="13 14">CCUG 54913</strain>
    </source>
</reference>
<evidence type="ECO:0000256" key="9">
    <source>
        <dbReference type="ARBA" id="ARBA00023628"/>
    </source>
</evidence>
<comment type="subcellular location">
    <subcellularLocation>
        <location evidence="2">Cell outer membrane</location>
        <topology evidence="2">Lipid-anchor</topology>
    </subcellularLocation>
    <subcellularLocation>
        <location evidence="1">Cell surface</location>
    </subcellularLocation>
</comment>
<dbReference type="GO" id="GO:0009279">
    <property type="term" value="C:cell outer membrane"/>
    <property type="evidence" value="ECO:0007669"/>
    <property type="project" value="UniProtKB-SubCell"/>
</dbReference>
<dbReference type="Pfam" id="PF17484">
    <property type="entry name" value="TbpB_A"/>
    <property type="match status" value="1"/>
</dbReference>
<dbReference type="InterPro" id="IPR038197">
    <property type="entry name" value="TbpB_C-lobe_sf"/>
</dbReference>
<evidence type="ECO:0000256" key="3">
    <source>
        <dbReference type="ARBA" id="ARBA00022729"/>
    </source>
</evidence>
<feature type="domain" description="Transferrin-binding protein B C-lobe handle" evidence="11">
    <location>
        <begin position="351"/>
        <end position="449"/>
    </location>
</feature>
<dbReference type="AlphaFoldDB" id="A0A1T0CTV0"/>
<gene>
    <name evidence="13" type="ORF">B0680_02100</name>
</gene>
<dbReference type="RefSeq" id="WP_078253395.1">
    <property type="nucleotide sequence ID" value="NZ_MUYU01000006.1"/>
</dbReference>
<feature type="domain" description="Transferrin-binding protein B C-lobe/N-lobe beta-barrel" evidence="10">
    <location>
        <begin position="458"/>
        <end position="594"/>
    </location>
</feature>
<dbReference type="InterPro" id="IPR011250">
    <property type="entry name" value="OMP/PagP_B-barrel"/>
</dbReference>
<keyword evidence="3" id="KW-0732">Signal</keyword>
<dbReference type="InterPro" id="IPR035313">
    <property type="entry name" value="TbpB_N-lobe"/>
</dbReference>
<dbReference type="InterPro" id="IPR001677">
    <property type="entry name" value="TbpB_B_D"/>
</dbReference>
<dbReference type="Gene3D" id="2.40.128.250">
    <property type="match status" value="1"/>
</dbReference>
<evidence type="ECO:0000256" key="1">
    <source>
        <dbReference type="ARBA" id="ARBA00004241"/>
    </source>
</evidence>
<keyword evidence="8" id="KW-0449">Lipoprotein</keyword>
<evidence type="ECO:0000256" key="8">
    <source>
        <dbReference type="ARBA" id="ARBA00023288"/>
    </source>
</evidence>
<dbReference type="InterPro" id="IPR035316">
    <property type="entry name" value="TbpB_C-lobe"/>
</dbReference>
<evidence type="ECO:0000313" key="14">
    <source>
        <dbReference type="Proteomes" id="UP000189800"/>
    </source>
</evidence>
<sequence length="597" mass="63785">MTYTKYHVLALAIGAILAGCTTNKGGFETDAVTPTKTVSADTTPTALTDVAGTPRPSDETLEALMEPSLGAAIKIPMRNTYPNLVENEANLNSDNIITLADGTLDIPFVNELTSTNGSSGWVTHTHDGYGDTHKRKFDYVRSGYVQDIEGRYIDRENKTWYRGANGYVYYRGINPATHLPVGQTVTYKGTWDFVTDAKKDRVIDGFEDLTYGVYTGDHFGATSAQEKTQRSHGTATDGTPYAIGHSSEFQVDFGNKTLSGKLTKNDLARGGTQSTTERYTVDAKLHGNRFRGTATATNPNDPLFGKNSSSLEGGFFGAHAEELAGKFMADDSSVFGVFAAKQDGKADTETAFDAHKIHVARDLTLTDGTLDTFGNATQLVIDGKAFSLLPSATNQEFAPILNYDLGNAKTLRILGCCQNLDYVKLGSYFYRTDDVNAQDYTYFITGERTSSQDVARQTGTAYYKGTWAGTLVDKTGQHRWIADAGNPASASRADLSFDFSGKTFSGSLFAAGGVNPVLTLGGQITGNGFSGTANTGAGGFNLDGGSTGASAYVNINNATVTGGFYGPNAQEVGGHIYKNTDGEDKIGVVFGGKRQTQ</sequence>
<name>A0A1T0CTV0_9GAMM</name>
<protein>
    <recommendedName>
        <fullName evidence="9">Transferrin-binding protein B</fullName>
    </recommendedName>
</protein>
<dbReference type="Gene3D" id="2.40.128.240">
    <property type="match status" value="1"/>
</dbReference>
<evidence type="ECO:0000256" key="5">
    <source>
        <dbReference type="ARBA" id="ARBA00023136"/>
    </source>
</evidence>
<proteinExistence type="predicted"/>
<dbReference type="PROSITE" id="PS51257">
    <property type="entry name" value="PROKAR_LIPOPROTEIN"/>
    <property type="match status" value="1"/>
</dbReference>
<keyword evidence="7" id="KW-0998">Cell outer membrane</keyword>
<evidence type="ECO:0000259" key="11">
    <source>
        <dbReference type="Pfam" id="PF17483"/>
    </source>
</evidence>
<feature type="domain" description="Transferrin-binding protein B C-lobe/N-lobe beta-barrel" evidence="10">
    <location>
        <begin position="179"/>
        <end position="342"/>
    </location>
</feature>
<organism evidence="13 14">
    <name type="scientific">Moraxella pluranimalium</name>
    <dbReference type="NCBI Taxonomy" id="470453"/>
    <lineage>
        <taxon>Bacteria</taxon>
        <taxon>Pseudomonadati</taxon>
        <taxon>Pseudomonadota</taxon>
        <taxon>Gammaproteobacteria</taxon>
        <taxon>Moraxellales</taxon>
        <taxon>Moraxellaceae</taxon>
        <taxon>Moraxella</taxon>
    </lineage>
</organism>
<dbReference type="SUPFAM" id="SSF56925">
    <property type="entry name" value="OMPA-like"/>
    <property type="match status" value="2"/>
</dbReference>
<keyword evidence="14" id="KW-1185">Reference proteome</keyword>
<dbReference type="GO" id="GO:0009986">
    <property type="term" value="C:cell surface"/>
    <property type="evidence" value="ECO:0007669"/>
    <property type="project" value="UniProtKB-SubCell"/>
</dbReference>
<dbReference type="Pfam" id="PF17483">
    <property type="entry name" value="TbpB_C"/>
    <property type="match status" value="1"/>
</dbReference>
<comment type="caution">
    <text evidence="13">The sequence shown here is derived from an EMBL/GenBank/DDBJ whole genome shotgun (WGS) entry which is preliminary data.</text>
</comment>
<evidence type="ECO:0000256" key="2">
    <source>
        <dbReference type="ARBA" id="ARBA00004459"/>
    </source>
</evidence>
<dbReference type="EMBL" id="MUYU01000006">
    <property type="protein sequence ID" value="OOS25639.1"/>
    <property type="molecule type" value="Genomic_DNA"/>
</dbReference>
<keyword evidence="5" id="KW-0472">Membrane</keyword>
<dbReference type="InterPro" id="IPR038669">
    <property type="entry name" value="TbpB_N-lobe_sf"/>
</dbReference>
<dbReference type="Pfam" id="PF01298">
    <property type="entry name" value="TbpB_B_D"/>
    <property type="match status" value="2"/>
</dbReference>
<evidence type="ECO:0000256" key="4">
    <source>
        <dbReference type="ARBA" id="ARBA00023026"/>
    </source>
</evidence>
<evidence type="ECO:0000313" key="13">
    <source>
        <dbReference type="EMBL" id="OOS25639.1"/>
    </source>
</evidence>
<dbReference type="Gene3D" id="2.40.160.90">
    <property type="match status" value="2"/>
</dbReference>
<evidence type="ECO:0000256" key="7">
    <source>
        <dbReference type="ARBA" id="ARBA00023237"/>
    </source>
</evidence>
<feature type="domain" description="Transferrin-binding protein B N-lobe handle" evidence="12">
    <location>
        <begin position="53"/>
        <end position="176"/>
    </location>
</feature>
<evidence type="ECO:0000256" key="6">
    <source>
        <dbReference type="ARBA" id="ARBA00023139"/>
    </source>
</evidence>
<evidence type="ECO:0000259" key="10">
    <source>
        <dbReference type="Pfam" id="PF01298"/>
    </source>
</evidence>
<dbReference type="OrthoDB" id="6660701at2"/>
<accession>A0A1T0CTV0</accession>